<comment type="caution">
    <text evidence="1">The sequence shown here is derived from an EMBL/GenBank/DDBJ whole genome shotgun (WGS) entry which is preliminary data.</text>
</comment>
<proteinExistence type="predicted"/>
<name>A0A850EJL9_9BACL</name>
<dbReference type="RefSeq" id="WP_175372075.1">
    <property type="nucleotide sequence ID" value="NZ_JABWCS010000209.1"/>
</dbReference>
<keyword evidence="2" id="KW-1185">Reference proteome</keyword>
<gene>
    <name evidence="1" type="ORF">HPT30_14565</name>
</gene>
<dbReference type="Proteomes" id="UP000564806">
    <property type="component" value="Unassembled WGS sequence"/>
</dbReference>
<protein>
    <submittedName>
        <fullName evidence="1">Uncharacterized protein</fullName>
    </submittedName>
</protein>
<dbReference type="AlphaFoldDB" id="A0A850EJL9"/>
<evidence type="ECO:0000313" key="2">
    <source>
        <dbReference type="Proteomes" id="UP000564806"/>
    </source>
</evidence>
<sequence length="85" mass="10092">MKANNLAHPTLATPQTKEVQKIMMSLLEEQRKRIEIAKRPIWAAFFVIIELYKHICLQSPFYEVFYKQLSKWISVLDYFSTQEGI</sequence>
<accession>A0A850EJL9</accession>
<dbReference type="EMBL" id="JABWCS010000209">
    <property type="protein sequence ID" value="NUU61563.1"/>
    <property type="molecule type" value="Genomic_DNA"/>
</dbReference>
<evidence type="ECO:0000313" key="1">
    <source>
        <dbReference type="EMBL" id="NUU61563.1"/>
    </source>
</evidence>
<reference evidence="1" key="1">
    <citation type="submission" date="2020-06" db="EMBL/GenBank/DDBJ databases">
        <title>Paenibacillus sp. nov., isolated from soil.</title>
        <authorList>
            <person name="Seo Y.L."/>
        </authorList>
    </citation>
    <scope>NUCLEOTIDE SEQUENCE [LARGE SCALE GENOMIC DNA]</scope>
    <source>
        <strain evidence="1">JW14</strain>
    </source>
</reference>
<organism evidence="1 2">
    <name type="scientific">Paenibacillus agri</name>
    <dbReference type="NCBI Taxonomy" id="2744309"/>
    <lineage>
        <taxon>Bacteria</taxon>
        <taxon>Bacillati</taxon>
        <taxon>Bacillota</taxon>
        <taxon>Bacilli</taxon>
        <taxon>Bacillales</taxon>
        <taxon>Paenibacillaceae</taxon>
        <taxon>Paenibacillus</taxon>
    </lineage>
</organism>